<dbReference type="InterPro" id="IPR020578">
    <property type="entry name" value="Aminotrans_V_PyrdxlP_BS"/>
</dbReference>
<organism evidence="9 10">
    <name type="scientific">Tumebacillus avium</name>
    <dbReference type="NCBI Taxonomy" id="1903704"/>
    <lineage>
        <taxon>Bacteria</taxon>
        <taxon>Bacillati</taxon>
        <taxon>Bacillota</taxon>
        <taxon>Bacilli</taxon>
        <taxon>Bacillales</taxon>
        <taxon>Alicyclobacillaceae</taxon>
        <taxon>Tumebacillus</taxon>
    </lineage>
</organism>
<dbReference type="AlphaFoldDB" id="A0A1Y0IK65"/>
<comment type="cofactor">
    <cofactor evidence="1 7">
        <name>pyridoxal 5'-phosphate</name>
        <dbReference type="ChEBI" id="CHEBI:597326"/>
    </cofactor>
</comment>
<dbReference type="SUPFAM" id="SSF53383">
    <property type="entry name" value="PLP-dependent transferases"/>
    <property type="match status" value="1"/>
</dbReference>
<dbReference type="NCBIfam" id="TIGR01977">
    <property type="entry name" value="am_tr_V_EF2568"/>
    <property type="match status" value="1"/>
</dbReference>
<comment type="catalytic activity">
    <reaction evidence="6">
        <text>(sulfur carrier)-H + L-cysteine = (sulfur carrier)-SH + L-alanine</text>
        <dbReference type="Rhea" id="RHEA:43892"/>
        <dbReference type="Rhea" id="RHEA-COMP:14737"/>
        <dbReference type="Rhea" id="RHEA-COMP:14739"/>
        <dbReference type="ChEBI" id="CHEBI:29917"/>
        <dbReference type="ChEBI" id="CHEBI:35235"/>
        <dbReference type="ChEBI" id="CHEBI:57972"/>
        <dbReference type="ChEBI" id="CHEBI:64428"/>
        <dbReference type="EC" id="2.8.1.7"/>
    </reaction>
</comment>
<dbReference type="GO" id="GO:0006534">
    <property type="term" value="P:cysteine metabolic process"/>
    <property type="evidence" value="ECO:0007669"/>
    <property type="project" value="InterPro"/>
</dbReference>
<sequence length="392" mass="42150">MDFLLADGGGWVVVIYLDNAASSWPKPPEVAAKMEECLREYGANPGRGSHALSMKASRVIFEARRKVAGLFGVKNPDNVIFTQNATEALNLGILGLLKPGDHAITTMLEHNSVRRPLEYVRRERGVELTYVQADERGRLLAESVRNAIRENTKLIVVTHGSNLTGTLLPVGEIGAIAKEHGVVLMVDVCQTAGVYPIDVEAMNIGMLAFTGHKGLYGPQGTGGLYLHPEVELEPLMHGGSGGYSELLEMPKTRPDRYEAGTRNTVGIAGLLAGISVVESKGLDKIREHEETLAYQLHQGLEAIGGVTVYGPPLSEPRVPIVSFTVEGYESHEVGFILDRNYGICVRSGLHCAPVAHETIGTVEQGVVRASVGLFNTEEDVKALLDAVAEIAG</sequence>
<accession>A0A1Y0IK65</accession>
<dbReference type="InterPro" id="IPR015422">
    <property type="entry name" value="PyrdxlP-dep_Trfase_small"/>
</dbReference>
<name>A0A1Y0IK65_9BACL</name>
<reference evidence="10" key="1">
    <citation type="submission" date="2017-05" db="EMBL/GenBank/DDBJ databases">
        <authorList>
            <person name="Sung H."/>
        </authorList>
    </citation>
    <scope>NUCLEOTIDE SEQUENCE [LARGE SCALE GENOMIC DNA]</scope>
    <source>
        <strain evidence="10">AR23208</strain>
    </source>
</reference>
<dbReference type="CDD" id="cd06453">
    <property type="entry name" value="SufS_like"/>
    <property type="match status" value="1"/>
</dbReference>
<feature type="domain" description="Aminotransferase class V" evidence="8">
    <location>
        <begin position="15"/>
        <end position="383"/>
    </location>
</feature>
<dbReference type="Proteomes" id="UP000195437">
    <property type="component" value="Chromosome"/>
</dbReference>
<evidence type="ECO:0000256" key="4">
    <source>
        <dbReference type="ARBA" id="ARBA00022679"/>
    </source>
</evidence>
<comment type="similarity">
    <text evidence="2">Belongs to the class-V pyridoxal-phosphate-dependent aminotransferase family. Csd subfamily.</text>
</comment>
<evidence type="ECO:0000256" key="2">
    <source>
        <dbReference type="ARBA" id="ARBA00010447"/>
    </source>
</evidence>
<evidence type="ECO:0000256" key="7">
    <source>
        <dbReference type="RuleBase" id="RU004504"/>
    </source>
</evidence>
<evidence type="ECO:0000256" key="1">
    <source>
        <dbReference type="ARBA" id="ARBA00001933"/>
    </source>
</evidence>
<evidence type="ECO:0000256" key="6">
    <source>
        <dbReference type="ARBA" id="ARBA00050776"/>
    </source>
</evidence>
<dbReference type="PROSITE" id="PS00595">
    <property type="entry name" value="AA_TRANSFER_CLASS_5"/>
    <property type="match status" value="1"/>
</dbReference>
<dbReference type="PANTHER" id="PTHR43586">
    <property type="entry name" value="CYSTEINE DESULFURASE"/>
    <property type="match status" value="1"/>
</dbReference>
<dbReference type="RefSeq" id="WP_087456280.1">
    <property type="nucleotide sequence ID" value="NZ_CP021434.1"/>
</dbReference>
<dbReference type="InterPro" id="IPR000192">
    <property type="entry name" value="Aminotrans_V_dom"/>
</dbReference>
<dbReference type="OrthoDB" id="9804366at2"/>
<evidence type="ECO:0000256" key="5">
    <source>
        <dbReference type="ARBA" id="ARBA00022898"/>
    </source>
</evidence>
<dbReference type="GO" id="GO:0031071">
    <property type="term" value="F:cysteine desulfurase activity"/>
    <property type="evidence" value="ECO:0007669"/>
    <property type="project" value="UniProtKB-EC"/>
</dbReference>
<gene>
    <name evidence="9" type="ORF">CBW65_07095</name>
</gene>
<evidence type="ECO:0000259" key="8">
    <source>
        <dbReference type="Pfam" id="PF00266"/>
    </source>
</evidence>
<evidence type="ECO:0000313" key="9">
    <source>
        <dbReference type="EMBL" id="ARU60891.1"/>
    </source>
</evidence>
<dbReference type="InterPro" id="IPR010969">
    <property type="entry name" value="Cys_dSase-rel_unknwn_funct"/>
</dbReference>
<dbReference type="InterPro" id="IPR015424">
    <property type="entry name" value="PyrdxlP-dep_Trfase"/>
</dbReference>
<dbReference type="EC" id="2.8.1.7" evidence="3"/>
<dbReference type="Gene3D" id="3.40.640.10">
    <property type="entry name" value="Type I PLP-dependent aspartate aminotransferase-like (Major domain)"/>
    <property type="match status" value="1"/>
</dbReference>
<keyword evidence="10" id="KW-1185">Reference proteome</keyword>
<dbReference type="InterPro" id="IPR016454">
    <property type="entry name" value="Cysteine_dSase"/>
</dbReference>
<dbReference type="PANTHER" id="PTHR43586:SF4">
    <property type="entry name" value="ISOPENICILLIN N EPIMERASE"/>
    <property type="match status" value="1"/>
</dbReference>
<dbReference type="KEGG" id="tum:CBW65_07095"/>
<dbReference type="EMBL" id="CP021434">
    <property type="protein sequence ID" value="ARU60891.1"/>
    <property type="molecule type" value="Genomic_DNA"/>
</dbReference>
<evidence type="ECO:0000256" key="3">
    <source>
        <dbReference type="ARBA" id="ARBA00012239"/>
    </source>
</evidence>
<evidence type="ECO:0000313" key="10">
    <source>
        <dbReference type="Proteomes" id="UP000195437"/>
    </source>
</evidence>
<protein>
    <recommendedName>
        <fullName evidence="3">cysteine desulfurase</fullName>
        <ecNumber evidence="3">2.8.1.7</ecNumber>
    </recommendedName>
</protein>
<proteinExistence type="inferred from homology"/>
<keyword evidence="4" id="KW-0808">Transferase</keyword>
<keyword evidence="5" id="KW-0663">Pyridoxal phosphate</keyword>
<dbReference type="InterPro" id="IPR015421">
    <property type="entry name" value="PyrdxlP-dep_Trfase_major"/>
</dbReference>
<dbReference type="PIRSF" id="PIRSF005572">
    <property type="entry name" value="NifS"/>
    <property type="match status" value="1"/>
</dbReference>
<dbReference type="Gene3D" id="3.90.1150.10">
    <property type="entry name" value="Aspartate Aminotransferase, domain 1"/>
    <property type="match status" value="1"/>
</dbReference>
<dbReference type="Pfam" id="PF00266">
    <property type="entry name" value="Aminotran_5"/>
    <property type="match status" value="1"/>
</dbReference>
<dbReference type="GO" id="GO:0030170">
    <property type="term" value="F:pyridoxal phosphate binding"/>
    <property type="evidence" value="ECO:0007669"/>
    <property type="project" value="InterPro"/>
</dbReference>
<dbReference type="InterPro" id="IPR010970">
    <property type="entry name" value="Cys_dSase_SufS"/>
</dbReference>